<dbReference type="InterPro" id="IPR017770">
    <property type="entry name" value="RNA3'_term_phos_cyc_type_1"/>
</dbReference>
<keyword evidence="5" id="KW-0963">Cytoplasm</keyword>
<evidence type="ECO:0000256" key="6">
    <source>
        <dbReference type="NCBIfam" id="TIGR03399"/>
    </source>
</evidence>
<dbReference type="GO" id="GO:0005737">
    <property type="term" value="C:cytoplasm"/>
    <property type="evidence" value="ECO:0007669"/>
    <property type="project" value="UniProtKB-SubCell"/>
</dbReference>
<dbReference type="RefSeq" id="WP_082708938.1">
    <property type="nucleotide sequence ID" value="NZ_LDUG01000052.1"/>
</dbReference>
<dbReference type="NCBIfam" id="TIGR03399">
    <property type="entry name" value="RNA_3prim_cycl"/>
    <property type="match status" value="1"/>
</dbReference>
<sequence>MIEIDASFGEGGGQILRSALALSVITGEAMRLTNIRARRPQPGMKPQHLKAVEAAAQISAAQVEGATLGSQTLCFEPAGLHGGKYAFDIGTAGAVSLLLQTVYLPLSFADGPSRLTLVGGTHVPWSPCYHYLQWQWLPYLAAAGYRVDCSLERAGFYPRGGGLLHVNIVPSRHLSPLRITERGRLLRIRGLSGVGRLDRSIAERQRKQAIDQLRELAVPLEIEVADVPAASPGTFIVLQAEFEGGRCCAFALGARHKLAEKVADEAVAELRADIVAGGAIDAWLADQLLLPLAFIPGESALSVCRISRHLRTNAELLGYFLPVSVEIDGEIDQPGMVRLRGVAAPAP</sequence>
<dbReference type="PANTHER" id="PTHR11096">
    <property type="entry name" value="RNA 3' TERMINAL PHOSPHATE CYCLASE"/>
    <property type="match status" value="1"/>
</dbReference>
<reference evidence="9 10" key="1">
    <citation type="journal article" date="2015" name="Appl. Environ. Microbiol.">
        <title>Aerobic and Anaerobic Thiosulfate Oxidation by a Cold-Adapted, Subglacial Chemoautotroph.</title>
        <authorList>
            <person name="Harrold Z.R."/>
            <person name="Skidmore M.L."/>
            <person name="Hamilton T.L."/>
            <person name="Desch L."/>
            <person name="Amada K."/>
            <person name="van Gelder W."/>
            <person name="Glover K."/>
            <person name="Roden E.E."/>
            <person name="Boyd E.S."/>
        </authorList>
    </citation>
    <scope>NUCLEOTIDE SEQUENCE [LARGE SCALE GENOMIC DNA]</scope>
    <source>
        <strain evidence="9 10">RG</strain>
    </source>
</reference>
<feature type="active site" description="Tele-AMP-histidine intermediate" evidence="5">
    <location>
        <position position="309"/>
    </location>
</feature>
<dbReference type="HAMAP" id="MF_00200">
    <property type="entry name" value="RTC"/>
    <property type="match status" value="1"/>
</dbReference>
<evidence type="ECO:0000259" key="7">
    <source>
        <dbReference type="Pfam" id="PF01137"/>
    </source>
</evidence>
<dbReference type="InterPro" id="IPR023797">
    <property type="entry name" value="RNA3'_phos_cyclase_dom"/>
</dbReference>
<dbReference type="InterPro" id="IPR037136">
    <property type="entry name" value="RNA3'_phos_cyclase_dom_sf"/>
</dbReference>
<dbReference type="GO" id="GO:0003963">
    <property type="term" value="F:RNA-3'-phosphate cyclase activity"/>
    <property type="evidence" value="ECO:0007669"/>
    <property type="project" value="UniProtKB-UniRule"/>
</dbReference>
<evidence type="ECO:0000259" key="8">
    <source>
        <dbReference type="Pfam" id="PF05189"/>
    </source>
</evidence>
<dbReference type="GO" id="GO:0005524">
    <property type="term" value="F:ATP binding"/>
    <property type="evidence" value="ECO:0007669"/>
    <property type="project" value="UniProtKB-KW"/>
</dbReference>
<keyword evidence="10" id="KW-1185">Reference proteome</keyword>
<evidence type="ECO:0000256" key="2">
    <source>
        <dbReference type="ARBA" id="ARBA00022598"/>
    </source>
</evidence>
<dbReference type="Pfam" id="PF01137">
    <property type="entry name" value="RTC"/>
    <property type="match status" value="1"/>
</dbReference>
<dbReference type="EC" id="6.5.1.4" evidence="5 6"/>
<dbReference type="NCBIfam" id="NF003246">
    <property type="entry name" value="PRK04204.1-2"/>
    <property type="match status" value="1"/>
</dbReference>
<accession>A0A106BI91</accession>
<dbReference type="Gene3D" id="3.30.360.20">
    <property type="entry name" value="RNA 3'-terminal phosphate cyclase, insert domain"/>
    <property type="match status" value="1"/>
</dbReference>
<evidence type="ECO:0000313" key="9">
    <source>
        <dbReference type="EMBL" id="KVW93053.1"/>
    </source>
</evidence>
<comment type="caution">
    <text evidence="5">Lacks conserved residue(s) required for the propagation of feature annotation.</text>
</comment>
<feature type="domain" description="RNA 3'-terminal phosphate cyclase insert" evidence="8">
    <location>
        <begin position="180"/>
        <end position="274"/>
    </location>
</feature>
<protein>
    <recommendedName>
        <fullName evidence="5 6">RNA 3'-terminal phosphate cyclase</fullName>
        <shortName evidence="5">RNA cyclase</shortName>
        <shortName evidence="5">RNA-3'-phosphate cyclase</shortName>
        <ecNumber evidence="5 6">6.5.1.4</ecNumber>
    </recommendedName>
</protein>
<dbReference type="InterPro" id="IPR013791">
    <property type="entry name" value="RNA3'-term_phos_cycl_insert"/>
</dbReference>
<keyword evidence="2 5" id="KW-0436">Ligase</keyword>
<dbReference type="InterPro" id="IPR036553">
    <property type="entry name" value="RPTC_insert"/>
</dbReference>
<comment type="caution">
    <text evidence="9">The sequence shown here is derived from an EMBL/GenBank/DDBJ whole genome shotgun (WGS) entry which is preliminary data.</text>
</comment>
<evidence type="ECO:0000256" key="3">
    <source>
        <dbReference type="ARBA" id="ARBA00022741"/>
    </source>
</evidence>
<evidence type="ECO:0000256" key="5">
    <source>
        <dbReference type="HAMAP-Rule" id="MF_00200"/>
    </source>
</evidence>
<comment type="catalytic activity">
    <reaction evidence="4 5">
        <text>a 3'-end 3'-phospho-ribonucleotide-RNA + ATP = a 3'-end 2',3'-cyclophospho-ribonucleotide-RNA + AMP + diphosphate</text>
        <dbReference type="Rhea" id="RHEA:23976"/>
        <dbReference type="Rhea" id="RHEA-COMP:10463"/>
        <dbReference type="Rhea" id="RHEA-COMP:10464"/>
        <dbReference type="ChEBI" id="CHEBI:30616"/>
        <dbReference type="ChEBI" id="CHEBI:33019"/>
        <dbReference type="ChEBI" id="CHEBI:83062"/>
        <dbReference type="ChEBI" id="CHEBI:83064"/>
        <dbReference type="ChEBI" id="CHEBI:456215"/>
        <dbReference type="EC" id="6.5.1.4"/>
    </reaction>
</comment>
<comment type="similarity">
    <text evidence="1 5">Belongs to the RNA 3'-terminal cyclase family. Type 1 subfamily.</text>
</comment>
<dbReference type="GO" id="GO:0006396">
    <property type="term" value="P:RNA processing"/>
    <property type="evidence" value="ECO:0007669"/>
    <property type="project" value="UniProtKB-UniRule"/>
</dbReference>
<gene>
    <name evidence="5" type="primary">rtcA</name>
    <name evidence="9" type="ORF">ABW22_15155</name>
</gene>
<dbReference type="SUPFAM" id="SSF55205">
    <property type="entry name" value="EPT/RTPC-like"/>
    <property type="match status" value="1"/>
</dbReference>
<dbReference type="Gene3D" id="3.65.10.20">
    <property type="entry name" value="RNA 3'-terminal phosphate cyclase domain"/>
    <property type="match status" value="1"/>
</dbReference>
<proteinExistence type="inferred from homology"/>
<dbReference type="Proteomes" id="UP000064243">
    <property type="component" value="Unassembled WGS sequence"/>
</dbReference>
<evidence type="ECO:0000313" key="10">
    <source>
        <dbReference type="Proteomes" id="UP000064243"/>
    </source>
</evidence>
<keyword evidence="3 5" id="KW-0547">Nucleotide-binding</keyword>
<dbReference type="InterPro" id="IPR013792">
    <property type="entry name" value="RNA3'P_cycl/enolpyr_Trfase_a/b"/>
</dbReference>
<feature type="binding site" evidence="5">
    <location>
        <position position="100"/>
    </location>
    <ligand>
        <name>ATP</name>
        <dbReference type="ChEBI" id="CHEBI:30616"/>
    </ligand>
</feature>
<comment type="function">
    <text evidence="5">Catalyzes the conversion of 3'-phosphate to a 2',3'-cyclic phosphodiester at the end of RNA. The mechanism of action of the enzyme occurs in 3 steps: (A) adenylation of the enzyme by ATP; (B) transfer of adenylate to an RNA-N3'P to produce RNA-N3'PP5'A; (C) and attack of the adjacent 2'-hydroxyl on the 3'-phosphorus in the diester linkage to produce the cyclic end product. The biological role of this enzyme is unknown but it is likely to function in some aspects of cellular RNA processing.</text>
</comment>
<dbReference type="AlphaFoldDB" id="A0A106BI91"/>
<keyword evidence="5" id="KW-0067">ATP-binding</keyword>
<dbReference type="PATRIC" id="fig|36861.3.peg.2876"/>
<name>A0A106BI91_THIDE</name>
<comment type="subcellular location">
    <subcellularLocation>
        <location evidence="5">Cytoplasm</location>
    </subcellularLocation>
</comment>
<organism evidence="9 10">
    <name type="scientific">Thiobacillus denitrificans</name>
    <dbReference type="NCBI Taxonomy" id="36861"/>
    <lineage>
        <taxon>Bacteria</taxon>
        <taxon>Pseudomonadati</taxon>
        <taxon>Pseudomonadota</taxon>
        <taxon>Betaproteobacteria</taxon>
        <taxon>Nitrosomonadales</taxon>
        <taxon>Thiobacillaceae</taxon>
        <taxon>Thiobacillus</taxon>
    </lineage>
</organism>
<dbReference type="PIRSF" id="PIRSF005378">
    <property type="entry name" value="RNA3'_term_phos_cycl_euk"/>
    <property type="match status" value="1"/>
</dbReference>
<dbReference type="Pfam" id="PF05189">
    <property type="entry name" value="RTC_insert"/>
    <property type="match status" value="1"/>
</dbReference>
<evidence type="ECO:0000256" key="4">
    <source>
        <dbReference type="ARBA" id="ARBA00024481"/>
    </source>
</evidence>
<feature type="domain" description="RNA 3'-terminal phosphate cyclase" evidence="7">
    <location>
        <begin position="9"/>
        <end position="327"/>
    </location>
</feature>
<evidence type="ECO:0000256" key="1">
    <source>
        <dbReference type="ARBA" id="ARBA00009206"/>
    </source>
</evidence>
<dbReference type="InterPro" id="IPR000228">
    <property type="entry name" value="RNA3'_term_phos_cyc"/>
</dbReference>
<dbReference type="PANTHER" id="PTHR11096:SF0">
    <property type="entry name" value="RNA 3'-TERMINAL PHOSPHATE CYCLASE"/>
    <property type="match status" value="1"/>
</dbReference>
<dbReference type="EMBL" id="LDUG01000052">
    <property type="protein sequence ID" value="KVW93053.1"/>
    <property type="molecule type" value="Genomic_DNA"/>
</dbReference>
<dbReference type="SUPFAM" id="SSF52913">
    <property type="entry name" value="RNA 3'-terminal phosphate cyclase, RPTC, insert domain"/>
    <property type="match status" value="1"/>
</dbReference>